<keyword evidence="3" id="KW-1185">Reference proteome</keyword>
<protein>
    <recommendedName>
        <fullName evidence="4">SET domain-containing protein</fullName>
    </recommendedName>
</protein>
<name>A0A6A5R3K7_AMPQU</name>
<evidence type="ECO:0008006" key="4">
    <source>
        <dbReference type="Google" id="ProtNLM"/>
    </source>
</evidence>
<gene>
    <name evidence="2" type="ORF">BDU57DRAFT_438667</name>
</gene>
<evidence type="ECO:0000256" key="1">
    <source>
        <dbReference type="SAM" id="MobiDB-lite"/>
    </source>
</evidence>
<dbReference type="EMBL" id="ML979132">
    <property type="protein sequence ID" value="KAF1921594.1"/>
    <property type="molecule type" value="Genomic_DNA"/>
</dbReference>
<dbReference type="Proteomes" id="UP000800096">
    <property type="component" value="Unassembled WGS sequence"/>
</dbReference>
<feature type="region of interest" description="Disordered" evidence="1">
    <location>
        <begin position="54"/>
        <end position="80"/>
    </location>
</feature>
<feature type="non-terminal residue" evidence="2">
    <location>
        <position position="1"/>
    </location>
</feature>
<dbReference type="AlphaFoldDB" id="A0A6A5R3K7"/>
<accession>A0A6A5R3K7</accession>
<sequence>ALVQQIDRFQHNAFSPKPLLCVYRTLRFVNHSCVPNATVEICEGATMTHTCGEARPEGTNNFPKESRHSGPLAGFTRRAS</sequence>
<evidence type="ECO:0000313" key="2">
    <source>
        <dbReference type="EMBL" id="KAF1921594.1"/>
    </source>
</evidence>
<dbReference type="SUPFAM" id="SSF82199">
    <property type="entry name" value="SET domain"/>
    <property type="match status" value="1"/>
</dbReference>
<organism evidence="2 3">
    <name type="scientific">Ampelomyces quisqualis</name>
    <name type="common">Powdery mildew agent</name>
    <dbReference type="NCBI Taxonomy" id="50730"/>
    <lineage>
        <taxon>Eukaryota</taxon>
        <taxon>Fungi</taxon>
        <taxon>Dikarya</taxon>
        <taxon>Ascomycota</taxon>
        <taxon>Pezizomycotina</taxon>
        <taxon>Dothideomycetes</taxon>
        <taxon>Pleosporomycetidae</taxon>
        <taxon>Pleosporales</taxon>
        <taxon>Pleosporineae</taxon>
        <taxon>Phaeosphaeriaceae</taxon>
        <taxon>Ampelomyces</taxon>
    </lineage>
</organism>
<evidence type="ECO:0000313" key="3">
    <source>
        <dbReference type="Proteomes" id="UP000800096"/>
    </source>
</evidence>
<dbReference type="InterPro" id="IPR046341">
    <property type="entry name" value="SET_dom_sf"/>
</dbReference>
<dbReference type="Gene3D" id="2.170.270.10">
    <property type="entry name" value="SET domain"/>
    <property type="match status" value="1"/>
</dbReference>
<proteinExistence type="predicted"/>
<reference evidence="2" key="1">
    <citation type="journal article" date="2020" name="Stud. Mycol.">
        <title>101 Dothideomycetes genomes: a test case for predicting lifestyles and emergence of pathogens.</title>
        <authorList>
            <person name="Haridas S."/>
            <person name="Albert R."/>
            <person name="Binder M."/>
            <person name="Bloem J."/>
            <person name="Labutti K."/>
            <person name="Salamov A."/>
            <person name="Andreopoulos B."/>
            <person name="Baker S."/>
            <person name="Barry K."/>
            <person name="Bills G."/>
            <person name="Bluhm B."/>
            <person name="Cannon C."/>
            <person name="Castanera R."/>
            <person name="Culley D."/>
            <person name="Daum C."/>
            <person name="Ezra D."/>
            <person name="Gonzalez J."/>
            <person name="Henrissat B."/>
            <person name="Kuo A."/>
            <person name="Liang C."/>
            <person name="Lipzen A."/>
            <person name="Lutzoni F."/>
            <person name="Magnuson J."/>
            <person name="Mondo S."/>
            <person name="Nolan M."/>
            <person name="Ohm R."/>
            <person name="Pangilinan J."/>
            <person name="Park H.-J."/>
            <person name="Ramirez L."/>
            <person name="Alfaro M."/>
            <person name="Sun H."/>
            <person name="Tritt A."/>
            <person name="Yoshinaga Y."/>
            <person name="Zwiers L.-H."/>
            <person name="Turgeon B."/>
            <person name="Goodwin S."/>
            <person name="Spatafora J."/>
            <person name="Crous P."/>
            <person name="Grigoriev I."/>
        </authorList>
    </citation>
    <scope>NUCLEOTIDE SEQUENCE</scope>
    <source>
        <strain evidence="2">HMLAC05119</strain>
    </source>
</reference>
<dbReference type="OrthoDB" id="3798067at2759"/>